<dbReference type="AlphaFoldDB" id="A0A8D8K6A2"/>
<protein>
    <submittedName>
        <fullName evidence="2">(northern house mosquito) hypothetical protein</fullName>
    </submittedName>
</protein>
<evidence type="ECO:0000313" key="2">
    <source>
        <dbReference type="EMBL" id="CAG6585154.1"/>
    </source>
</evidence>
<sequence length="119" mass="13363">MAGRSFAVRCLPVTLITTVVDVAVVTVDVTAGLAALPWTFRLYVRCFRLGVGLGFGRSRFVTLRLRSWLVDRRSLRWRFDLLRHGLFWNSGLLRSSVILVMALIVVLVKVATVGQLSFL</sequence>
<reference evidence="2" key="1">
    <citation type="submission" date="2021-05" db="EMBL/GenBank/DDBJ databases">
        <authorList>
            <person name="Alioto T."/>
            <person name="Alioto T."/>
            <person name="Gomez Garrido J."/>
        </authorList>
    </citation>
    <scope>NUCLEOTIDE SEQUENCE</scope>
</reference>
<accession>A0A8D8K6A2</accession>
<name>A0A8D8K6A2_CULPI</name>
<organism evidence="2">
    <name type="scientific">Culex pipiens</name>
    <name type="common">House mosquito</name>
    <dbReference type="NCBI Taxonomy" id="7175"/>
    <lineage>
        <taxon>Eukaryota</taxon>
        <taxon>Metazoa</taxon>
        <taxon>Ecdysozoa</taxon>
        <taxon>Arthropoda</taxon>
        <taxon>Hexapoda</taxon>
        <taxon>Insecta</taxon>
        <taxon>Pterygota</taxon>
        <taxon>Neoptera</taxon>
        <taxon>Endopterygota</taxon>
        <taxon>Diptera</taxon>
        <taxon>Nematocera</taxon>
        <taxon>Culicoidea</taxon>
        <taxon>Culicidae</taxon>
        <taxon>Culicinae</taxon>
        <taxon>Culicini</taxon>
        <taxon>Culex</taxon>
        <taxon>Culex</taxon>
    </lineage>
</organism>
<evidence type="ECO:0000256" key="1">
    <source>
        <dbReference type="SAM" id="Phobius"/>
    </source>
</evidence>
<dbReference type="EMBL" id="HBUE01208534">
    <property type="protein sequence ID" value="CAG6533274.1"/>
    <property type="molecule type" value="Transcribed_RNA"/>
</dbReference>
<proteinExistence type="predicted"/>
<keyword evidence="1" id="KW-1133">Transmembrane helix</keyword>
<dbReference type="EMBL" id="HBUE01314882">
    <property type="protein sequence ID" value="CAG6585166.1"/>
    <property type="molecule type" value="Transcribed_RNA"/>
</dbReference>
<keyword evidence="1" id="KW-0472">Membrane</keyword>
<dbReference type="EMBL" id="HBUE01208542">
    <property type="protein sequence ID" value="CAG6533286.1"/>
    <property type="molecule type" value="Transcribed_RNA"/>
</dbReference>
<keyword evidence="1" id="KW-0812">Transmembrane</keyword>
<feature type="transmembrane region" description="Helical" evidence="1">
    <location>
        <begin position="12"/>
        <end position="36"/>
    </location>
</feature>
<dbReference type="EMBL" id="HBUE01314874">
    <property type="protein sequence ID" value="CAG6585154.1"/>
    <property type="molecule type" value="Transcribed_RNA"/>
</dbReference>
<feature type="transmembrane region" description="Helical" evidence="1">
    <location>
        <begin position="86"/>
        <end position="108"/>
    </location>
</feature>